<reference evidence="2" key="1">
    <citation type="submission" date="2022-12" db="EMBL/GenBank/DDBJ databases">
        <title>Gycomyces niveus sp.nov., a novel actinomycete isolated from soil in Shouguang.</title>
        <authorList>
            <person name="Yang X."/>
        </authorList>
    </citation>
    <scope>NUCLEOTIDE SEQUENCE</scope>
    <source>
        <strain evidence="2">DSM 44724</strain>
    </source>
</reference>
<dbReference type="Proteomes" id="UP001183604">
    <property type="component" value="Unassembled WGS sequence"/>
</dbReference>
<dbReference type="AlphaFoldDB" id="A0A9X3PIH8"/>
<evidence type="ECO:0000313" key="2">
    <source>
        <dbReference type="EMBL" id="MDA1386034.1"/>
    </source>
</evidence>
<dbReference type="EMBL" id="JAVDYD010000001">
    <property type="protein sequence ID" value="MDR7340808.1"/>
    <property type="molecule type" value="Genomic_DNA"/>
</dbReference>
<proteinExistence type="predicted"/>
<organism evidence="2 4">
    <name type="scientific">Glycomyces lechevalierae</name>
    <dbReference type="NCBI Taxonomy" id="256034"/>
    <lineage>
        <taxon>Bacteria</taxon>
        <taxon>Bacillati</taxon>
        <taxon>Actinomycetota</taxon>
        <taxon>Actinomycetes</taxon>
        <taxon>Glycomycetales</taxon>
        <taxon>Glycomycetaceae</taxon>
        <taxon>Glycomyces</taxon>
    </lineage>
</organism>
<gene>
    <name evidence="3" type="ORF">J2S69_004527</name>
    <name evidence="2" type="ORF">O2L01_13655</name>
</gene>
<comment type="caution">
    <text evidence="2">The sequence shown here is derived from an EMBL/GenBank/DDBJ whole genome shotgun (WGS) entry which is preliminary data.</text>
</comment>
<reference evidence="3 5" key="2">
    <citation type="submission" date="2023-07" db="EMBL/GenBank/DDBJ databases">
        <title>Sequencing the genomes of 1000 actinobacteria strains.</title>
        <authorList>
            <person name="Klenk H.-P."/>
        </authorList>
    </citation>
    <scope>NUCLEOTIDE SEQUENCE [LARGE SCALE GENOMIC DNA]</scope>
    <source>
        <strain evidence="3 5">DSM 44724</strain>
    </source>
</reference>
<name>A0A9X3PIH8_9ACTN</name>
<dbReference type="Pfam" id="PF13517">
    <property type="entry name" value="FG-GAP_3"/>
    <property type="match status" value="2"/>
</dbReference>
<dbReference type="PANTHER" id="PTHR44103">
    <property type="entry name" value="PROPROTEIN CONVERTASE P"/>
    <property type="match status" value="1"/>
</dbReference>
<accession>A0A9X3PIH8</accession>
<keyword evidence="5" id="KW-1185">Reference proteome</keyword>
<dbReference type="InterPro" id="IPR028994">
    <property type="entry name" value="Integrin_alpha_N"/>
</dbReference>
<dbReference type="InterPro" id="IPR013517">
    <property type="entry name" value="FG-GAP"/>
</dbReference>
<evidence type="ECO:0000313" key="3">
    <source>
        <dbReference type="EMBL" id="MDR7340808.1"/>
    </source>
</evidence>
<evidence type="ECO:0000256" key="1">
    <source>
        <dbReference type="ARBA" id="ARBA00022729"/>
    </source>
</evidence>
<dbReference type="Proteomes" id="UP001145799">
    <property type="component" value="Unassembled WGS sequence"/>
</dbReference>
<sequence length="315" mass="32597">MEHSSHGGCLVRILRRVAAASAGVVCAAIAVTPGTSSAQSPTDEATGTGPVELVAAGNYDYNGDDLDDVLARRNPGGTLELWSGDGSGGFIDHVTIGSGWGVMNLIETAGDLNGDGKADLIAREASTGALYFYAGTGSGFRPAVRIGRGWEVMSAIVSGHDYNGDGKTDFLAVDATTGYLWLYPGTGTGTHGVRVKIGSSFNEVRELTAVGDLNEDGLADIVAVGKNDECMYFYAGPGNQGFEPRVLFDCGWSVMDSAASVGDFDGDGHADWIGRETATGVLYLFKGNGTGSYGASPALDSGWNTMTIALTTPPR</sequence>
<protein>
    <submittedName>
        <fullName evidence="2">VCBS repeat-containing protein</fullName>
    </submittedName>
</protein>
<dbReference type="SUPFAM" id="SSF69318">
    <property type="entry name" value="Integrin alpha N-terminal domain"/>
    <property type="match status" value="1"/>
</dbReference>
<dbReference type="EMBL" id="JAPZVQ010000007">
    <property type="protein sequence ID" value="MDA1386034.1"/>
    <property type="molecule type" value="Genomic_DNA"/>
</dbReference>
<dbReference type="Gene3D" id="2.130.10.130">
    <property type="entry name" value="Integrin alpha, N-terminal"/>
    <property type="match status" value="1"/>
</dbReference>
<evidence type="ECO:0000313" key="5">
    <source>
        <dbReference type="Proteomes" id="UP001183604"/>
    </source>
</evidence>
<dbReference type="Gene3D" id="2.40.128.340">
    <property type="match status" value="1"/>
</dbReference>
<keyword evidence="1" id="KW-0732">Signal</keyword>
<evidence type="ECO:0000313" key="4">
    <source>
        <dbReference type="Proteomes" id="UP001145799"/>
    </source>
</evidence>
<dbReference type="PANTHER" id="PTHR44103:SF1">
    <property type="entry name" value="PROPROTEIN CONVERTASE P"/>
    <property type="match status" value="1"/>
</dbReference>
<dbReference type="RefSeq" id="WP_270122499.1">
    <property type="nucleotide sequence ID" value="NZ_BAAAOM010000001.1"/>
</dbReference>